<organism evidence="2 3">
    <name type="scientific">Aphanothece hegewaldii CCALA 016</name>
    <dbReference type="NCBI Taxonomy" id="2107694"/>
    <lineage>
        <taxon>Bacteria</taxon>
        <taxon>Bacillati</taxon>
        <taxon>Cyanobacteriota</taxon>
        <taxon>Cyanophyceae</taxon>
        <taxon>Oscillatoriophycideae</taxon>
        <taxon>Chroococcales</taxon>
        <taxon>Aphanothecaceae</taxon>
        <taxon>Aphanothece</taxon>
    </lineage>
</organism>
<dbReference type="Pfam" id="PF13443">
    <property type="entry name" value="HTH_26"/>
    <property type="match status" value="1"/>
</dbReference>
<dbReference type="InterPro" id="IPR010982">
    <property type="entry name" value="Lambda_DNA-bd_dom_sf"/>
</dbReference>
<evidence type="ECO:0000313" key="3">
    <source>
        <dbReference type="Proteomes" id="UP000239001"/>
    </source>
</evidence>
<name>A0A2T1LW06_9CHRO</name>
<dbReference type="GO" id="GO:0003677">
    <property type="term" value="F:DNA binding"/>
    <property type="evidence" value="ECO:0007669"/>
    <property type="project" value="InterPro"/>
</dbReference>
<dbReference type="Proteomes" id="UP000239001">
    <property type="component" value="Unassembled WGS sequence"/>
</dbReference>
<dbReference type="OrthoDB" id="489455at2"/>
<sequence>MAVKNRIKHLIDALGETRYKFWKKTGLAQNTAYRLYDDPDYIPGRDVMDKLCQTYGWQPGDFLMFTADEN</sequence>
<proteinExistence type="predicted"/>
<evidence type="ECO:0000313" key="2">
    <source>
        <dbReference type="EMBL" id="PSF35830.1"/>
    </source>
</evidence>
<dbReference type="EMBL" id="PXOH01000017">
    <property type="protein sequence ID" value="PSF35830.1"/>
    <property type="molecule type" value="Genomic_DNA"/>
</dbReference>
<comment type="caution">
    <text evidence="2">The sequence shown here is derived from an EMBL/GenBank/DDBJ whole genome shotgun (WGS) entry which is preliminary data.</text>
</comment>
<dbReference type="InterPro" id="IPR001387">
    <property type="entry name" value="Cro/C1-type_HTH"/>
</dbReference>
<feature type="domain" description="HTH cro/C1-type" evidence="1">
    <location>
        <begin position="6"/>
        <end position="68"/>
    </location>
</feature>
<protein>
    <submittedName>
        <fullName evidence="2">XRE family transcriptional regulator</fullName>
    </submittedName>
</protein>
<reference evidence="2 3" key="2">
    <citation type="submission" date="2018-03" db="EMBL/GenBank/DDBJ databases">
        <authorList>
            <person name="Keele B.F."/>
        </authorList>
    </citation>
    <scope>NUCLEOTIDE SEQUENCE [LARGE SCALE GENOMIC DNA]</scope>
    <source>
        <strain evidence="2 3">CCALA 016</strain>
    </source>
</reference>
<dbReference type="Gene3D" id="1.10.260.40">
    <property type="entry name" value="lambda repressor-like DNA-binding domains"/>
    <property type="match status" value="1"/>
</dbReference>
<gene>
    <name evidence="2" type="ORF">C7H19_15265</name>
</gene>
<dbReference type="AlphaFoldDB" id="A0A2T1LW06"/>
<keyword evidence="3" id="KW-1185">Reference proteome</keyword>
<accession>A0A2T1LW06</accession>
<reference evidence="2 3" key="1">
    <citation type="submission" date="2018-03" db="EMBL/GenBank/DDBJ databases">
        <title>The ancient ancestry and fast evolution of plastids.</title>
        <authorList>
            <person name="Moore K.R."/>
            <person name="Magnabosco C."/>
            <person name="Momper L."/>
            <person name="Gold D.A."/>
            <person name="Bosak T."/>
            <person name="Fournier G.P."/>
        </authorList>
    </citation>
    <scope>NUCLEOTIDE SEQUENCE [LARGE SCALE GENOMIC DNA]</scope>
    <source>
        <strain evidence="2 3">CCALA 016</strain>
    </source>
</reference>
<evidence type="ECO:0000259" key="1">
    <source>
        <dbReference type="Pfam" id="PF13443"/>
    </source>
</evidence>
<dbReference type="SUPFAM" id="SSF47413">
    <property type="entry name" value="lambda repressor-like DNA-binding domains"/>
    <property type="match status" value="1"/>
</dbReference>